<dbReference type="GO" id="GO:0005829">
    <property type="term" value="C:cytosol"/>
    <property type="evidence" value="ECO:0007669"/>
    <property type="project" value="TreeGrafter"/>
</dbReference>
<evidence type="ECO:0000256" key="4">
    <source>
        <dbReference type="ARBA" id="ARBA00023015"/>
    </source>
</evidence>
<dbReference type="HAMAP" id="MF_00073">
    <property type="entry name" value="NusB"/>
    <property type="match status" value="1"/>
</dbReference>
<dbReference type="InterPro" id="IPR006027">
    <property type="entry name" value="NusB_RsmB_TIM44"/>
</dbReference>
<dbReference type="PANTHER" id="PTHR11078">
    <property type="entry name" value="N UTILIZATION SUBSTANCE PROTEIN B-RELATED"/>
    <property type="match status" value="1"/>
</dbReference>
<comment type="similarity">
    <text evidence="1 6">Belongs to the NusB family.</text>
</comment>
<dbReference type="SUPFAM" id="SSF48013">
    <property type="entry name" value="NusB-like"/>
    <property type="match status" value="1"/>
</dbReference>
<evidence type="ECO:0000313" key="9">
    <source>
        <dbReference type="Proteomes" id="UP000429958"/>
    </source>
</evidence>
<dbReference type="AlphaFoldDB" id="A0A7X2TEB6"/>
<keyword evidence="5 6" id="KW-0804">Transcription</keyword>
<comment type="caution">
    <text evidence="8">The sequence shown here is derived from an EMBL/GenBank/DDBJ whole genome shotgun (WGS) entry which is preliminary data.</text>
</comment>
<reference evidence="8 9" key="1">
    <citation type="submission" date="2019-08" db="EMBL/GenBank/DDBJ databases">
        <title>In-depth cultivation of the pig gut microbiome towards novel bacterial diversity and tailored functional studies.</title>
        <authorList>
            <person name="Wylensek D."/>
            <person name="Hitch T.C.A."/>
            <person name="Clavel T."/>
        </authorList>
    </citation>
    <scope>NUCLEOTIDE SEQUENCE [LARGE SCALE GENOMIC DNA]</scope>
    <source>
        <strain evidence="8 9">WCA-389-WT-23D1</strain>
    </source>
</reference>
<evidence type="ECO:0000256" key="2">
    <source>
        <dbReference type="ARBA" id="ARBA00022814"/>
    </source>
</evidence>
<evidence type="ECO:0000256" key="5">
    <source>
        <dbReference type="ARBA" id="ARBA00023163"/>
    </source>
</evidence>
<evidence type="ECO:0000256" key="1">
    <source>
        <dbReference type="ARBA" id="ARBA00005952"/>
    </source>
</evidence>
<accession>A0A7X2TEB6</accession>
<protein>
    <recommendedName>
        <fullName evidence="6">Transcription antitermination protein NusB</fullName>
    </recommendedName>
    <alternativeName>
        <fullName evidence="6">Antitermination factor NusB</fullName>
    </alternativeName>
</protein>
<keyword evidence="3 6" id="KW-0694">RNA-binding</keyword>
<evidence type="ECO:0000256" key="6">
    <source>
        <dbReference type="HAMAP-Rule" id="MF_00073"/>
    </source>
</evidence>
<proteinExistence type="inferred from homology"/>
<feature type="domain" description="NusB/RsmB/TIM44" evidence="7">
    <location>
        <begin position="28"/>
        <end position="148"/>
    </location>
</feature>
<keyword evidence="9" id="KW-1185">Reference proteome</keyword>
<evidence type="ECO:0000259" key="7">
    <source>
        <dbReference type="Pfam" id="PF01029"/>
    </source>
</evidence>
<dbReference type="NCBIfam" id="TIGR01951">
    <property type="entry name" value="nusB"/>
    <property type="match status" value="1"/>
</dbReference>
<dbReference type="Pfam" id="PF01029">
    <property type="entry name" value="NusB"/>
    <property type="match status" value="1"/>
</dbReference>
<organism evidence="8 9">
    <name type="scientific">Clostridium porci</name>
    <dbReference type="NCBI Taxonomy" id="2605778"/>
    <lineage>
        <taxon>Bacteria</taxon>
        <taxon>Bacillati</taxon>
        <taxon>Bacillota</taxon>
        <taxon>Clostridia</taxon>
        <taxon>Eubacteriales</taxon>
        <taxon>Clostridiaceae</taxon>
        <taxon>Clostridium</taxon>
    </lineage>
</organism>
<evidence type="ECO:0000313" key="8">
    <source>
        <dbReference type="EMBL" id="MSS38078.1"/>
    </source>
</evidence>
<name>A0A7X2TEB6_9CLOT</name>
<dbReference type="GO" id="GO:0031564">
    <property type="term" value="P:transcription antitermination"/>
    <property type="evidence" value="ECO:0007669"/>
    <property type="project" value="UniProtKB-KW"/>
</dbReference>
<dbReference type="Proteomes" id="UP000429958">
    <property type="component" value="Unassembled WGS sequence"/>
</dbReference>
<dbReference type="InterPro" id="IPR035926">
    <property type="entry name" value="NusB-like_sf"/>
</dbReference>
<comment type="function">
    <text evidence="6">Involved in transcription antitermination. Required for transcription of ribosomal RNA (rRNA) genes. Binds specifically to the boxA antiterminator sequence of the ribosomal RNA (rrn) operons.</text>
</comment>
<keyword evidence="2 6" id="KW-0889">Transcription antitermination</keyword>
<evidence type="ECO:0000256" key="3">
    <source>
        <dbReference type="ARBA" id="ARBA00022884"/>
    </source>
</evidence>
<dbReference type="EMBL" id="VUMD01000018">
    <property type="protein sequence ID" value="MSS38078.1"/>
    <property type="molecule type" value="Genomic_DNA"/>
</dbReference>
<keyword evidence="4 6" id="KW-0805">Transcription regulation</keyword>
<dbReference type="Gene3D" id="1.10.940.10">
    <property type="entry name" value="NusB-like"/>
    <property type="match status" value="1"/>
</dbReference>
<gene>
    <name evidence="6 8" type="primary">nusB</name>
    <name evidence="8" type="ORF">FYJ39_16425</name>
</gene>
<dbReference type="RefSeq" id="WP_154473524.1">
    <property type="nucleotide sequence ID" value="NZ_VUMD01000018.1"/>
</dbReference>
<dbReference type="GO" id="GO:0006353">
    <property type="term" value="P:DNA-templated transcription termination"/>
    <property type="evidence" value="ECO:0007669"/>
    <property type="project" value="UniProtKB-UniRule"/>
</dbReference>
<dbReference type="InterPro" id="IPR011605">
    <property type="entry name" value="NusB_fam"/>
</dbReference>
<dbReference type="GO" id="GO:0003723">
    <property type="term" value="F:RNA binding"/>
    <property type="evidence" value="ECO:0007669"/>
    <property type="project" value="UniProtKB-UniRule"/>
</dbReference>
<sequence length="163" mass="18473">MTRRDLREHCFKMLFSADFYPTMEEAIAQLDQYFQSPEEDDADQSGVLEVLHKVELKPADSEYLQARTAMIMERIPEIDEKLNQVAAGWTTRRMGKVELTILRLAIFELLFDDTIPTKVSINEAVELAKKFGGKDSPAFVNGILARCMPKDDKGGDTDSPEQV</sequence>
<dbReference type="PANTHER" id="PTHR11078:SF3">
    <property type="entry name" value="ANTITERMINATION NUSB DOMAIN-CONTAINING PROTEIN"/>
    <property type="match status" value="1"/>
</dbReference>